<accession>A0A9P7A682</accession>
<keyword evidence="2" id="KW-1185">Reference proteome</keyword>
<dbReference type="OrthoDB" id="2793736at2759"/>
<protein>
    <submittedName>
        <fullName evidence="1">Uncharacterized protein</fullName>
    </submittedName>
</protein>
<comment type="caution">
    <text evidence="1">The sequence shown here is derived from an EMBL/GenBank/DDBJ whole genome shotgun (WGS) entry which is preliminary data.</text>
</comment>
<organism evidence="1 2">
    <name type="scientific">Suillus placidus</name>
    <dbReference type="NCBI Taxonomy" id="48579"/>
    <lineage>
        <taxon>Eukaryota</taxon>
        <taxon>Fungi</taxon>
        <taxon>Dikarya</taxon>
        <taxon>Basidiomycota</taxon>
        <taxon>Agaricomycotina</taxon>
        <taxon>Agaricomycetes</taxon>
        <taxon>Agaricomycetidae</taxon>
        <taxon>Boletales</taxon>
        <taxon>Suillineae</taxon>
        <taxon>Suillaceae</taxon>
        <taxon>Suillus</taxon>
    </lineage>
</organism>
<dbReference type="EMBL" id="JABBWD010000002">
    <property type="protein sequence ID" value="KAG1783006.1"/>
    <property type="molecule type" value="Genomic_DNA"/>
</dbReference>
<reference evidence="1" key="1">
    <citation type="journal article" date="2020" name="New Phytol.">
        <title>Comparative genomics reveals dynamic genome evolution in host specialist ectomycorrhizal fungi.</title>
        <authorList>
            <person name="Lofgren L.A."/>
            <person name="Nguyen N.H."/>
            <person name="Vilgalys R."/>
            <person name="Ruytinx J."/>
            <person name="Liao H.L."/>
            <person name="Branco S."/>
            <person name="Kuo A."/>
            <person name="LaButti K."/>
            <person name="Lipzen A."/>
            <person name="Andreopoulos W."/>
            <person name="Pangilinan J."/>
            <person name="Riley R."/>
            <person name="Hundley H."/>
            <person name="Na H."/>
            <person name="Barry K."/>
            <person name="Grigoriev I.V."/>
            <person name="Stajich J.E."/>
            <person name="Kennedy P.G."/>
        </authorList>
    </citation>
    <scope>NUCLEOTIDE SEQUENCE</scope>
    <source>
        <strain evidence="1">DOB743</strain>
    </source>
</reference>
<dbReference type="Proteomes" id="UP000714275">
    <property type="component" value="Unassembled WGS sequence"/>
</dbReference>
<gene>
    <name evidence="1" type="ORF">EV702DRAFT_1059518</name>
</gene>
<evidence type="ECO:0000313" key="2">
    <source>
        <dbReference type="Proteomes" id="UP000714275"/>
    </source>
</evidence>
<name>A0A9P7A682_9AGAM</name>
<evidence type="ECO:0000313" key="1">
    <source>
        <dbReference type="EMBL" id="KAG1783006.1"/>
    </source>
</evidence>
<proteinExistence type="predicted"/>
<sequence>MTLRYKGPRLCLFVLCSKRFLPYKSAYFKLLVWIKRRRAAFPADLHYRINVLLFPIDHDFVKQCRGVDSLAQLGIEELLVSKDAHPLTALRAPWKLASETAPPAVSSEQKSSTV</sequence>
<dbReference type="AlphaFoldDB" id="A0A9P7A682"/>